<protein>
    <recommendedName>
        <fullName evidence="3">DUF4220 domain-containing protein</fullName>
    </recommendedName>
</protein>
<dbReference type="Pfam" id="PF04578">
    <property type="entry name" value="DUF594"/>
    <property type="match status" value="1"/>
</dbReference>
<gene>
    <name evidence="4" type="ORF">HU200_038126</name>
</gene>
<evidence type="ECO:0000313" key="4">
    <source>
        <dbReference type="EMBL" id="KAF8694597.1"/>
    </source>
</evidence>
<comment type="caution">
    <text evidence="4">The sequence shown here is derived from an EMBL/GenBank/DDBJ whole genome shotgun (WGS) entry which is preliminary data.</text>
</comment>
<feature type="transmembrane region" description="Helical" evidence="2">
    <location>
        <begin position="332"/>
        <end position="354"/>
    </location>
</feature>
<keyword evidence="5" id="KW-1185">Reference proteome</keyword>
<feature type="region of interest" description="Disordered" evidence="1">
    <location>
        <begin position="644"/>
        <end position="664"/>
    </location>
</feature>
<feature type="domain" description="DUF4220" evidence="3">
    <location>
        <begin position="51"/>
        <end position="358"/>
    </location>
</feature>
<dbReference type="Pfam" id="PF13968">
    <property type="entry name" value="DUF4220"/>
    <property type="match status" value="1"/>
</dbReference>
<feature type="transmembrane region" description="Helical" evidence="2">
    <location>
        <begin position="49"/>
        <end position="69"/>
    </location>
</feature>
<dbReference type="OrthoDB" id="679215at2759"/>
<dbReference type="EMBL" id="JACEFO010001902">
    <property type="protein sequence ID" value="KAF8694597.1"/>
    <property type="molecule type" value="Genomic_DNA"/>
</dbReference>
<sequence length="664" mass="75159">MTSGIWSAVRWWDAWQMRVLVMASLLIQWFLLLAAPMRKYTIRNRLRRLIWLAYISCDALAIYALATLFNRQTKASSTCLNTGAKASSLEVLWAPVLLIHLGGREEITAYNIEDNEMWTRHTVTLVSQVSVALYAFYKTWPNEGDRRLLWSAVLLFIIGVLSFCEKPWALRRASINRLVSVYSSLAAGELQKPKSAWEYLFTELDFGGETIVRLKKKTGSKFQLSEGDKVQMILSDLSLGVAANAAKNSGRYTKEDVLGTLDPGAEKNMKRWLRHAFGLIYTRANVVSTPAYLACHVLLVPSMHATAIALFATSHKSAYEQFNATDVKMTYVILSFTAVLDVFGVPISELLYWVMSKTKIPALCETLPSDNLIQAVQKVKNPRTGRLIKWAASIGYNGRFFHHDDRNNLYGKVAGFVVAELLGYKVLGLDLATYRDTNKKKNWALKKLEVLFNEGYKTADPNNVIWSSLRKLPFDESVLRWHIATDLCCRLSPPPKGLDPTTYTYSKCAAGISNYMAHLLNCRPDMLMTGSRQHLFSEALRTMDSMGRVVWRSIEDAEDACSKPDLIRQAWRLAKELVDIGDDKTRWELMYRVWVGLLCYSASMCRGYQHAKSLGEGGEFLSFVWLVIALKGAKTLADKLQMPDDEEDTLKSTKEQEVDLSNYM</sequence>
<keyword evidence="2" id="KW-0812">Transmembrane</keyword>
<name>A0A835EKR2_9POAL</name>
<dbReference type="InterPro" id="IPR025315">
    <property type="entry name" value="DUF4220"/>
</dbReference>
<evidence type="ECO:0000313" key="5">
    <source>
        <dbReference type="Proteomes" id="UP000636709"/>
    </source>
</evidence>
<reference evidence="4" key="1">
    <citation type="submission" date="2020-07" db="EMBL/GenBank/DDBJ databases">
        <title>Genome sequence and genetic diversity analysis of an under-domesticated orphan crop, white fonio (Digitaria exilis).</title>
        <authorList>
            <person name="Bennetzen J.L."/>
            <person name="Chen S."/>
            <person name="Ma X."/>
            <person name="Wang X."/>
            <person name="Yssel A.E.J."/>
            <person name="Chaluvadi S.R."/>
            <person name="Johnson M."/>
            <person name="Gangashetty P."/>
            <person name="Hamidou F."/>
            <person name="Sanogo M.D."/>
            <person name="Zwaenepoel A."/>
            <person name="Wallace J."/>
            <person name="Van De Peer Y."/>
            <person name="Van Deynze A."/>
        </authorList>
    </citation>
    <scope>NUCLEOTIDE SEQUENCE</scope>
    <source>
        <tissue evidence="4">Leaves</tissue>
    </source>
</reference>
<dbReference type="Proteomes" id="UP000636709">
    <property type="component" value="Unassembled WGS sequence"/>
</dbReference>
<keyword evidence="2" id="KW-1133">Transmembrane helix</keyword>
<organism evidence="4 5">
    <name type="scientific">Digitaria exilis</name>
    <dbReference type="NCBI Taxonomy" id="1010633"/>
    <lineage>
        <taxon>Eukaryota</taxon>
        <taxon>Viridiplantae</taxon>
        <taxon>Streptophyta</taxon>
        <taxon>Embryophyta</taxon>
        <taxon>Tracheophyta</taxon>
        <taxon>Spermatophyta</taxon>
        <taxon>Magnoliopsida</taxon>
        <taxon>Liliopsida</taxon>
        <taxon>Poales</taxon>
        <taxon>Poaceae</taxon>
        <taxon>PACMAD clade</taxon>
        <taxon>Panicoideae</taxon>
        <taxon>Panicodae</taxon>
        <taxon>Paniceae</taxon>
        <taxon>Anthephorinae</taxon>
        <taxon>Digitaria</taxon>
    </lineage>
</organism>
<evidence type="ECO:0000256" key="2">
    <source>
        <dbReference type="SAM" id="Phobius"/>
    </source>
</evidence>
<accession>A0A835EKR2</accession>
<dbReference type="InterPro" id="IPR007658">
    <property type="entry name" value="DUF594"/>
</dbReference>
<keyword evidence="2" id="KW-0472">Membrane</keyword>
<feature type="transmembrane region" description="Helical" evidence="2">
    <location>
        <begin position="15"/>
        <end position="37"/>
    </location>
</feature>
<feature type="transmembrane region" description="Helical" evidence="2">
    <location>
        <begin position="148"/>
        <end position="164"/>
    </location>
</feature>
<proteinExistence type="predicted"/>
<dbReference type="PANTHER" id="PTHR31325">
    <property type="entry name" value="OS01G0798800 PROTEIN-RELATED"/>
    <property type="match status" value="1"/>
</dbReference>
<evidence type="ECO:0000256" key="1">
    <source>
        <dbReference type="SAM" id="MobiDB-lite"/>
    </source>
</evidence>
<dbReference type="AlphaFoldDB" id="A0A835EKR2"/>
<evidence type="ECO:0000259" key="3">
    <source>
        <dbReference type="Pfam" id="PF13968"/>
    </source>
</evidence>